<organism evidence="2 3">
    <name type="scientific">Leeuwenhoekiella parthenopeia</name>
    <dbReference type="NCBI Taxonomy" id="2890320"/>
    <lineage>
        <taxon>Bacteria</taxon>
        <taxon>Pseudomonadati</taxon>
        <taxon>Bacteroidota</taxon>
        <taxon>Flavobacteriia</taxon>
        <taxon>Flavobacteriales</taxon>
        <taxon>Flavobacteriaceae</taxon>
        <taxon>Leeuwenhoekiella</taxon>
    </lineage>
</organism>
<feature type="transmembrane region" description="Helical" evidence="1">
    <location>
        <begin position="182"/>
        <end position="204"/>
    </location>
</feature>
<feature type="transmembrane region" description="Helical" evidence="1">
    <location>
        <begin position="64"/>
        <end position="81"/>
    </location>
</feature>
<feature type="transmembrane region" description="Helical" evidence="1">
    <location>
        <begin position="6"/>
        <end position="25"/>
    </location>
</feature>
<name>A0ABS8GRX5_9FLAO</name>
<comment type="caution">
    <text evidence="2">The sequence shown here is derived from an EMBL/GenBank/DDBJ whole genome shotgun (WGS) entry which is preliminary data.</text>
</comment>
<keyword evidence="3" id="KW-1185">Reference proteome</keyword>
<reference evidence="2 3" key="1">
    <citation type="submission" date="2021-11" db="EMBL/GenBank/DDBJ databases">
        <title>Seasonal and diel survey of microbial diversity of the Tyrrhenian coast.</title>
        <authorList>
            <person name="Gattoni G."/>
            <person name="Corral P."/>
        </authorList>
    </citation>
    <scope>NUCLEOTIDE SEQUENCE [LARGE SCALE GENOMIC DNA]</scope>
    <source>
        <strain evidence="2 3">Mr9</strain>
    </source>
</reference>
<protein>
    <submittedName>
        <fullName evidence="2">Uncharacterized protein</fullName>
    </submittedName>
</protein>
<dbReference type="Proteomes" id="UP001197770">
    <property type="component" value="Unassembled WGS sequence"/>
</dbReference>
<keyword evidence="1" id="KW-0472">Membrane</keyword>
<feature type="transmembrane region" description="Helical" evidence="1">
    <location>
        <begin position="150"/>
        <end position="170"/>
    </location>
</feature>
<accession>A0ABS8GRX5</accession>
<keyword evidence="1" id="KW-1133">Transmembrane helix</keyword>
<evidence type="ECO:0000313" key="3">
    <source>
        <dbReference type="Proteomes" id="UP001197770"/>
    </source>
</evidence>
<feature type="transmembrane region" description="Helical" evidence="1">
    <location>
        <begin position="117"/>
        <end position="138"/>
    </location>
</feature>
<evidence type="ECO:0000313" key="2">
    <source>
        <dbReference type="EMBL" id="MCC4212734.1"/>
    </source>
</evidence>
<dbReference type="RefSeq" id="WP_228229809.1">
    <property type="nucleotide sequence ID" value="NZ_JAJGMW010000009.1"/>
</dbReference>
<gene>
    <name evidence="2" type="ORF">LLW17_08395</name>
</gene>
<evidence type="ECO:0000256" key="1">
    <source>
        <dbReference type="SAM" id="Phobius"/>
    </source>
</evidence>
<proteinExistence type="predicted"/>
<sequence length="208" mass="24070">MSIMVILEIIVKSLMAVALAIAIWRHGVLKNGTQSHFIYYLTTVIVIEIGASLCLGFFGNNVLIYNFSDLFTGFFFCFWFYRILNRKIWVLVLVPLLFISLIVSLILENWLKDYNVIFLFCSTITLLILVFRFYIEFLNRDEIIDFKKNARFWITTGVLIYFLGYLPVQVSMSKVNGNLADILYTVIAFLNIPLYGCIIIALLCPQKN</sequence>
<keyword evidence="1" id="KW-0812">Transmembrane</keyword>
<dbReference type="EMBL" id="JAJGMW010000009">
    <property type="protein sequence ID" value="MCC4212734.1"/>
    <property type="molecule type" value="Genomic_DNA"/>
</dbReference>
<feature type="transmembrane region" description="Helical" evidence="1">
    <location>
        <begin position="88"/>
        <end position="111"/>
    </location>
</feature>
<feature type="transmembrane region" description="Helical" evidence="1">
    <location>
        <begin position="37"/>
        <end position="58"/>
    </location>
</feature>